<keyword evidence="3" id="KW-0813">Transport</keyword>
<protein>
    <submittedName>
        <fullName evidence="11">ABC transporter permease</fullName>
    </submittedName>
</protein>
<keyword evidence="7" id="KW-0625">Polysaccharide transport</keyword>
<keyword evidence="4" id="KW-1003">Cell membrane</keyword>
<comment type="similarity">
    <text evidence="2">Belongs to the ABC-2 integral membrane protein family.</text>
</comment>
<evidence type="ECO:0000256" key="4">
    <source>
        <dbReference type="ARBA" id="ARBA00022475"/>
    </source>
</evidence>
<comment type="subcellular location">
    <subcellularLocation>
        <location evidence="1">Cell membrane</location>
        <topology evidence="1">Multi-pass membrane protein</topology>
    </subcellularLocation>
</comment>
<dbReference type="PANTHER" id="PTHR30413:SF10">
    <property type="entry name" value="CAPSULE POLYSACCHARIDE EXPORT INNER-MEMBRANE PROTEIN CTRC"/>
    <property type="match status" value="1"/>
</dbReference>
<keyword evidence="6 9" id="KW-1133">Transmembrane helix</keyword>
<dbReference type="Pfam" id="PF01061">
    <property type="entry name" value="ABC2_membrane"/>
    <property type="match status" value="1"/>
</dbReference>
<evidence type="ECO:0000256" key="1">
    <source>
        <dbReference type="ARBA" id="ARBA00004651"/>
    </source>
</evidence>
<dbReference type="GO" id="GO:0005886">
    <property type="term" value="C:plasma membrane"/>
    <property type="evidence" value="ECO:0007669"/>
    <property type="project" value="UniProtKB-SubCell"/>
</dbReference>
<sequence>MNEIVPRSPAAPPSLRLEATRGALDLTAGGGLRARQRQAVADLAEAARLWRLGATLAWLDVKGRYRGSMLGPLWLTLSTAVMVAALGFLYAALFHMVLRDYLPFLALSLVLWSYLQTLVAEACLGLTQNEAMIRAVRMPFSLYAARIVLRNVIVLGHNIVVIVVVFAIFAAWPGRVGLLALPGFALWLVDSLALTMTLAAICARFRDIPPIMGSVMQIAFFVSPVIWRPELIHHGAEWLPFNPFYSLLELVRAPLLGGLPDATIWLSAGGYSAALIGLSWVFFARVRSRLAFWV</sequence>
<evidence type="ECO:0000256" key="7">
    <source>
        <dbReference type="ARBA" id="ARBA00023047"/>
    </source>
</evidence>
<evidence type="ECO:0000256" key="5">
    <source>
        <dbReference type="ARBA" id="ARBA00022692"/>
    </source>
</evidence>
<feature type="transmembrane region" description="Helical" evidence="9">
    <location>
        <begin position="147"/>
        <end position="172"/>
    </location>
</feature>
<dbReference type="EMBL" id="DTQM01000195">
    <property type="protein sequence ID" value="HGC43571.1"/>
    <property type="molecule type" value="Genomic_DNA"/>
</dbReference>
<feature type="transmembrane region" description="Helical" evidence="9">
    <location>
        <begin position="264"/>
        <end position="283"/>
    </location>
</feature>
<dbReference type="GO" id="GO:0015920">
    <property type="term" value="P:lipopolysaccharide transport"/>
    <property type="evidence" value="ECO:0007669"/>
    <property type="project" value="TreeGrafter"/>
</dbReference>
<reference evidence="11" key="1">
    <citation type="journal article" date="2020" name="mSystems">
        <title>Genome- and Community-Level Interaction Insights into Carbon Utilization and Element Cycling Functions of Hydrothermarchaeota in Hydrothermal Sediment.</title>
        <authorList>
            <person name="Zhou Z."/>
            <person name="Liu Y."/>
            <person name="Xu W."/>
            <person name="Pan J."/>
            <person name="Luo Z.H."/>
            <person name="Li M."/>
        </authorList>
    </citation>
    <scope>NUCLEOTIDE SEQUENCE</scope>
    <source>
        <strain evidence="11">SpSt-997</strain>
    </source>
</reference>
<feature type="transmembrane region" description="Helical" evidence="9">
    <location>
        <begin position="184"/>
        <end position="203"/>
    </location>
</feature>
<evidence type="ECO:0000313" key="11">
    <source>
        <dbReference type="EMBL" id="HGC43571.1"/>
    </source>
</evidence>
<keyword evidence="7" id="KW-0762">Sugar transport</keyword>
<evidence type="ECO:0000256" key="3">
    <source>
        <dbReference type="ARBA" id="ARBA00022448"/>
    </source>
</evidence>
<feature type="domain" description="ABC-2 type transporter transmembrane" evidence="10">
    <location>
        <begin position="55"/>
        <end position="254"/>
    </location>
</feature>
<evidence type="ECO:0000259" key="10">
    <source>
        <dbReference type="Pfam" id="PF01061"/>
    </source>
</evidence>
<dbReference type="PANTHER" id="PTHR30413">
    <property type="entry name" value="INNER MEMBRANE TRANSPORT PERMEASE"/>
    <property type="match status" value="1"/>
</dbReference>
<evidence type="ECO:0000256" key="6">
    <source>
        <dbReference type="ARBA" id="ARBA00022989"/>
    </source>
</evidence>
<keyword evidence="5 9" id="KW-0812">Transmembrane</keyword>
<keyword evidence="8 9" id="KW-0472">Membrane</keyword>
<evidence type="ECO:0000256" key="8">
    <source>
        <dbReference type="ARBA" id="ARBA00023136"/>
    </source>
</evidence>
<dbReference type="GO" id="GO:0140359">
    <property type="term" value="F:ABC-type transporter activity"/>
    <property type="evidence" value="ECO:0007669"/>
    <property type="project" value="InterPro"/>
</dbReference>
<dbReference type="GO" id="GO:0015774">
    <property type="term" value="P:polysaccharide transport"/>
    <property type="evidence" value="ECO:0007669"/>
    <property type="project" value="UniProtKB-KW"/>
</dbReference>
<feature type="transmembrane region" description="Helical" evidence="9">
    <location>
        <begin position="73"/>
        <end position="98"/>
    </location>
</feature>
<feature type="transmembrane region" description="Helical" evidence="9">
    <location>
        <begin position="210"/>
        <end position="227"/>
    </location>
</feature>
<organism evidence="11">
    <name type="scientific">Acidicaldus sp</name>
    <dbReference type="NCBI Taxonomy" id="1872105"/>
    <lineage>
        <taxon>Bacteria</taxon>
        <taxon>Pseudomonadati</taxon>
        <taxon>Pseudomonadota</taxon>
        <taxon>Alphaproteobacteria</taxon>
        <taxon>Acetobacterales</taxon>
        <taxon>Acetobacteraceae</taxon>
        <taxon>Acidicaldus</taxon>
    </lineage>
</organism>
<gene>
    <name evidence="11" type="ORF">ENY07_10185</name>
</gene>
<dbReference type="InterPro" id="IPR013525">
    <property type="entry name" value="ABC2_TM"/>
</dbReference>
<evidence type="ECO:0000256" key="9">
    <source>
        <dbReference type="SAM" id="Phobius"/>
    </source>
</evidence>
<accession>A0A8J4M6A7</accession>
<feature type="transmembrane region" description="Helical" evidence="9">
    <location>
        <begin position="104"/>
        <end position="126"/>
    </location>
</feature>
<evidence type="ECO:0000256" key="2">
    <source>
        <dbReference type="ARBA" id="ARBA00007783"/>
    </source>
</evidence>
<proteinExistence type="inferred from homology"/>
<dbReference type="AlphaFoldDB" id="A0A8J4M6A7"/>
<name>A0A8J4M6A7_9PROT</name>
<comment type="caution">
    <text evidence="11">The sequence shown here is derived from an EMBL/GenBank/DDBJ whole genome shotgun (WGS) entry which is preliminary data.</text>
</comment>